<dbReference type="EMBL" id="CAJVPZ010053973">
    <property type="protein sequence ID" value="CAG8782561.1"/>
    <property type="molecule type" value="Genomic_DNA"/>
</dbReference>
<dbReference type="InterPro" id="IPR013126">
    <property type="entry name" value="Hsp_70_fam"/>
</dbReference>
<dbReference type="OrthoDB" id="2435408at2759"/>
<dbReference type="Proteomes" id="UP000789396">
    <property type="component" value="Unassembled WGS sequence"/>
</dbReference>
<evidence type="ECO:0000256" key="2">
    <source>
        <dbReference type="ARBA" id="ARBA00022840"/>
    </source>
</evidence>
<evidence type="ECO:0000256" key="1">
    <source>
        <dbReference type="ARBA" id="ARBA00022741"/>
    </source>
</evidence>
<accession>A0A9N9JHE0</accession>
<organism evidence="3 4">
    <name type="scientific">Racocetra fulgida</name>
    <dbReference type="NCBI Taxonomy" id="60492"/>
    <lineage>
        <taxon>Eukaryota</taxon>
        <taxon>Fungi</taxon>
        <taxon>Fungi incertae sedis</taxon>
        <taxon>Mucoromycota</taxon>
        <taxon>Glomeromycotina</taxon>
        <taxon>Glomeromycetes</taxon>
        <taxon>Diversisporales</taxon>
        <taxon>Gigasporaceae</taxon>
        <taxon>Racocetra</taxon>
    </lineage>
</organism>
<keyword evidence="1" id="KW-0547">Nucleotide-binding</keyword>
<comment type="caution">
    <text evidence="3">The sequence shown here is derived from an EMBL/GenBank/DDBJ whole genome shotgun (WGS) entry which is preliminary data.</text>
</comment>
<sequence>ADAEKYRAEDEKVAQRIHARDRLEIYSYNLRNTLQDEKVAGKIVAGDKKKLGDVIQETITWLENNQEAEKEEYVHKQKLLEEAANQIMISLYDGGSNCDSPGSPAIED</sequence>
<proteinExistence type="predicted"/>
<dbReference type="InterPro" id="IPR029048">
    <property type="entry name" value="HSP70_C_sf"/>
</dbReference>
<keyword evidence="4" id="KW-1185">Reference proteome</keyword>
<name>A0A9N9JHE0_9GLOM</name>
<protein>
    <submittedName>
        <fullName evidence="3">19634_t:CDS:1</fullName>
    </submittedName>
</protein>
<reference evidence="3" key="1">
    <citation type="submission" date="2021-06" db="EMBL/GenBank/DDBJ databases">
        <authorList>
            <person name="Kallberg Y."/>
            <person name="Tangrot J."/>
            <person name="Rosling A."/>
        </authorList>
    </citation>
    <scope>NUCLEOTIDE SEQUENCE</scope>
    <source>
        <strain evidence="3">IN212</strain>
    </source>
</reference>
<dbReference type="GO" id="GO:0005524">
    <property type="term" value="F:ATP binding"/>
    <property type="evidence" value="ECO:0007669"/>
    <property type="project" value="UniProtKB-KW"/>
</dbReference>
<dbReference type="GO" id="GO:0140662">
    <property type="term" value="F:ATP-dependent protein folding chaperone"/>
    <property type="evidence" value="ECO:0007669"/>
    <property type="project" value="InterPro"/>
</dbReference>
<dbReference type="Gene3D" id="1.20.1270.10">
    <property type="match status" value="1"/>
</dbReference>
<dbReference type="SUPFAM" id="SSF100934">
    <property type="entry name" value="Heat shock protein 70kD (HSP70), C-terminal subdomain"/>
    <property type="match status" value="1"/>
</dbReference>
<feature type="non-terminal residue" evidence="3">
    <location>
        <position position="1"/>
    </location>
</feature>
<evidence type="ECO:0000313" key="4">
    <source>
        <dbReference type="Proteomes" id="UP000789396"/>
    </source>
</evidence>
<gene>
    <name evidence="3" type="ORF">RFULGI_LOCUS15955</name>
</gene>
<keyword evidence="2" id="KW-0067">ATP-binding</keyword>
<dbReference type="AlphaFoldDB" id="A0A9N9JHE0"/>
<evidence type="ECO:0000313" key="3">
    <source>
        <dbReference type="EMBL" id="CAG8782561.1"/>
    </source>
</evidence>
<dbReference type="Pfam" id="PF00012">
    <property type="entry name" value="HSP70"/>
    <property type="match status" value="1"/>
</dbReference>
<feature type="non-terminal residue" evidence="3">
    <location>
        <position position="108"/>
    </location>
</feature>